<keyword evidence="6 14" id="KW-1133">Transmembrane helix</keyword>
<proteinExistence type="inferred from homology"/>
<evidence type="ECO:0000256" key="3">
    <source>
        <dbReference type="ARBA" id="ARBA00022448"/>
    </source>
</evidence>
<evidence type="ECO:0000256" key="11">
    <source>
        <dbReference type="ARBA" id="ARBA00023303"/>
    </source>
</evidence>
<evidence type="ECO:0000256" key="14">
    <source>
        <dbReference type="SAM" id="Phobius"/>
    </source>
</evidence>
<evidence type="ECO:0000256" key="9">
    <source>
        <dbReference type="ARBA" id="ARBA00023136"/>
    </source>
</evidence>
<protein>
    <submittedName>
        <fullName evidence="16">Degenerin-like protein asic-1</fullName>
    </submittedName>
</protein>
<feature type="transmembrane region" description="Helical" evidence="14">
    <location>
        <begin position="439"/>
        <end position="462"/>
    </location>
</feature>
<dbReference type="InterPro" id="IPR001873">
    <property type="entry name" value="ENaC"/>
</dbReference>
<evidence type="ECO:0000256" key="2">
    <source>
        <dbReference type="ARBA" id="ARBA00007193"/>
    </source>
</evidence>
<dbReference type="GeneID" id="106805591"/>
<reference evidence="16" key="1">
    <citation type="submission" date="2025-08" db="UniProtKB">
        <authorList>
            <consortium name="RefSeq"/>
        </authorList>
    </citation>
    <scope>IDENTIFICATION</scope>
</reference>
<dbReference type="PRINTS" id="PR01078">
    <property type="entry name" value="AMINACHANNEL"/>
</dbReference>
<evidence type="ECO:0000256" key="7">
    <source>
        <dbReference type="ARBA" id="ARBA00023053"/>
    </source>
</evidence>
<evidence type="ECO:0000256" key="1">
    <source>
        <dbReference type="ARBA" id="ARBA00004141"/>
    </source>
</evidence>
<dbReference type="Pfam" id="PF00858">
    <property type="entry name" value="ASC"/>
    <property type="match status" value="2"/>
</dbReference>
<dbReference type="Proteomes" id="UP000695022">
    <property type="component" value="Unplaced"/>
</dbReference>
<feature type="transmembrane region" description="Helical" evidence="14">
    <location>
        <begin position="32"/>
        <end position="53"/>
    </location>
</feature>
<comment type="subcellular location">
    <subcellularLocation>
        <location evidence="1">Membrane</location>
        <topology evidence="1">Multi-pass membrane protein</topology>
    </subcellularLocation>
</comment>
<keyword evidence="10 12" id="KW-0739">Sodium transport</keyword>
<keyword evidence="4 12" id="KW-0894">Sodium channel</keyword>
<dbReference type="Gene3D" id="2.60.470.10">
    <property type="entry name" value="Acid-sensing ion channels like domains"/>
    <property type="match status" value="1"/>
</dbReference>
<keyword evidence="5 12" id="KW-0812">Transmembrane</keyword>
<accession>A0ABM1DS10</accession>
<evidence type="ECO:0000313" key="16">
    <source>
        <dbReference type="RefSeq" id="XP_014662731.1"/>
    </source>
</evidence>
<keyword evidence="11 12" id="KW-0407">Ion channel</keyword>
<evidence type="ECO:0000256" key="4">
    <source>
        <dbReference type="ARBA" id="ARBA00022461"/>
    </source>
</evidence>
<gene>
    <name evidence="16" type="primary">LOC106805591</name>
</gene>
<keyword evidence="8 12" id="KW-0406">Ion transport</keyword>
<evidence type="ECO:0000256" key="8">
    <source>
        <dbReference type="ARBA" id="ARBA00023065"/>
    </source>
</evidence>
<keyword evidence="7" id="KW-0915">Sodium</keyword>
<sequence length="505" mass="56779">MVLVSHIHNFASNTSAHGVARAFNSVSIRQRVFWGFVFVVGLSYSIFQTYRILEQYLRYPRNTLIDVEYVKYIEFPAVTICNKNPYSQAVLDEVIHYLPDENDYDWSNYDYTYYDDDGEPLFEENSDFLDEVKDSSEYISLVNEQLPTLREKTIAGTAIGDFTIECAFNGRKCDLKKDFILTLSGRYGNCYTYNYGFDKPAIRFSKTGARAGLTLTLFVNQDDYGTAYTQSAGARIVLHQPGQSPFPIEEGFDVAPGFETSLAVQLVELTPTSTIVSTDRSHVSQDSEGISRRDSLRVKGFADIITEFDLQSTGGTQIHETYNATTPDYESNTDYNQSTPSTDSTSPGYESNTTASADGYDFITDSSLGNGTSQNETGTNYNTGTNMTEEIIQILDTSLNIARNNFLKVNVYFQELIIYNITDVPAYAWENLMAELGGTFGLCIGFSLMTIMEFVELVVIIIQDVACKRRKSDETQVVISSSADIQEMPQIAWPTDKKHQSKHMR</sequence>
<keyword evidence="9 14" id="KW-0472">Membrane</keyword>
<dbReference type="PANTHER" id="PTHR11690:SF248">
    <property type="entry name" value="PICKPOCKET 17, ISOFORM A"/>
    <property type="match status" value="1"/>
</dbReference>
<evidence type="ECO:0000256" key="10">
    <source>
        <dbReference type="ARBA" id="ARBA00023201"/>
    </source>
</evidence>
<evidence type="ECO:0000256" key="6">
    <source>
        <dbReference type="ARBA" id="ARBA00022989"/>
    </source>
</evidence>
<evidence type="ECO:0000256" key="5">
    <source>
        <dbReference type="ARBA" id="ARBA00022692"/>
    </source>
</evidence>
<dbReference type="RefSeq" id="XP_014662731.1">
    <property type="nucleotide sequence ID" value="XM_014807245.1"/>
</dbReference>
<comment type="similarity">
    <text evidence="2 12">Belongs to the amiloride-sensitive sodium channel (TC 1.A.6) family.</text>
</comment>
<organism evidence="15 16">
    <name type="scientific">Priapulus caudatus</name>
    <name type="common">Priapulid worm</name>
    <dbReference type="NCBI Taxonomy" id="37621"/>
    <lineage>
        <taxon>Eukaryota</taxon>
        <taxon>Metazoa</taxon>
        <taxon>Ecdysozoa</taxon>
        <taxon>Scalidophora</taxon>
        <taxon>Priapulida</taxon>
        <taxon>Priapulimorpha</taxon>
        <taxon>Priapulimorphida</taxon>
        <taxon>Priapulidae</taxon>
        <taxon>Priapulus</taxon>
    </lineage>
</organism>
<name>A0ABM1DS10_PRICU</name>
<evidence type="ECO:0000256" key="12">
    <source>
        <dbReference type="RuleBase" id="RU000679"/>
    </source>
</evidence>
<keyword evidence="15" id="KW-1185">Reference proteome</keyword>
<evidence type="ECO:0000313" key="15">
    <source>
        <dbReference type="Proteomes" id="UP000695022"/>
    </source>
</evidence>
<keyword evidence="3 12" id="KW-0813">Transport</keyword>
<feature type="region of interest" description="Disordered" evidence="13">
    <location>
        <begin position="324"/>
        <end position="356"/>
    </location>
</feature>
<dbReference type="PANTHER" id="PTHR11690">
    <property type="entry name" value="AMILORIDE-SENSITIVE SODIUM CHANNEL-RELATED"/>
    <property type="match status" value="1"/>
</dbReference>
<evidence type="ECO:0000256" key="13">
    <source>
        <dbReference type="SAM" id="MobiDB-lite"/>
    </source>
</evidence>